<evidence type="ECO:0000256" key="2">
    <source>
        <dbReference type="ARBA" id="ARBA00022801"/>
    </source>
</evidence>
<dbReference type="Pfam" id="PF04851">
    <property type="entry name" value="ResIII"/>
    <property type="match status" value="1"/>
</dbReference>
<evidence type="ECO:0000256" key="1">
    <source>
        <dbReference type="ARBA" id="ARBA00022741"/>
    </source>
</evidence>
<dbReference type="InterPro" id="IPR006935">
    <property type="entry name" value="Helicase/UvrB_N"/>
</dbReference>
<accession>A0A841GPD2</accession>
<keyword evidence="8" id="KW-1185">Reference proteome</keyword>
<reference evidence="7 8" key="1">
    <citation type="submission" date="2020-08" db="EMBL/GenBank/DDBJ databases">
        <title>Genomic Encyclopedia of Type Strains, Phase IV (KMG-IV): sequencing the most valuable type-strain genomes for metagenomic binning, comparative biology and taxonomic classification.</title>
        <authorList>
            <person name="Goeker M."/>
        </authorList>
    </citation>
    <scope>NUCLEOTIDE SEQUENCE [LARGE SCALE GENOMIC DNA]</scope>
    <source>
        <strain evidence="7 8">DSM 13481</strain>
    </source>
</reference>
<dbReference type="PANTHER" id="PTHR11274">
    <property type="entry name" value="RAD25/XP-B DNA REPAIR HELICASE"/>
    <property type="match status" value="1"/>
</dbReference>
<feature type="domain" description="Helicase ATP-binding" evidence="5">
    <location>
        <begin position="267"/>
        <end position="440"/>
    </location>
</feature>
<dbReference type="Gene3D" id="3.40.50.300">
    <property type="entry name" value="P-loop containing nucleotide triphosphate hydrolases"/>
    <property type="match status" value="2"/>
</dbReference>
<proteinExistence type="predicted"/>
<feature type="domain" description="Helicase C-terminal" evidence="6">
    <location>
        <begin position="531"/>
        <end position="691"/>
    </location>
</feature>
<dbReference type="InterPro" id="IPR050615">
    <property type="entry name" value="ATP-dep_DNA_Helicase"/>
</dbReference>
<protein>
    <submittedName>
        <fullName evidence="7">Superfamily II DNA or RNA helicase</fullName>
    </submittedName>
</protein>
<evidence type="ECO:0000313" key="8">
    <source>
        <dbReference type="Proteomes" id="UP000555828"/>
    </source>
</evidence>
<dbReference type="PROSITE" id="PS51194">
    <property type="entry name" value="HELICASE_CTER"/>
    <property type="match status" value="1"/>
</dbReference>
<dbReference type="PANTHER" id="PTHR11274:SF0">
    <property type="entry name" value="GENERAL TRANSCRIPTION AND DNA REPAIR FACTOR IIH HELICASE SUBUNIT XPB"/>
    <property type="match status" value="1"/>
</dbReference>
<dbReference type="GO" id="GO:0003677">
    <property type="term" value="F:DNA binding"/>
    <property type="evidence" value="ECO:0007669"/>
    <property type="project" value="InterPro"/>
</dbReference>
<gene>
    <name evidence="7" type="ORF">HNP65_001527</name>
</gene>
<keyword evidence="1" id="KW-0547">Nucleotide-binding</keyword>
<dbReference type="InterPro" id="IPR014001">
    <property type="entry name" value="Helicase_ATP-bd"/>
</dbReference>
<dbReference type="SUPFAM" id="SSF52540">
    <property type="entry name" value="P-loop containing nucleoside triphosphate hydrolases"/>
    <property type="match status" value="1"/>
</dbReference>
<evidence type="ECO:0000256" key="3">
    <source>
        <dbReference type="ARBA" id="ARBA00022806"/>
    </source>
</evidence>
<dbReference type="InterPro" id="IPR001650">
    <property type="entry name" value="Helicase_C-like"/>
</dbReference>
<dbReference type="GO" id="GO:0004386">
    <property type="term" value="F:helicase activity"/>
    <property type="evidence" value="ECO:0007669"/>
    <property type="project" value="UniProtKB-KW"/>
</dbReference>
<keyword evidence="3 7" id="KW-0347">Helicase</keyword>
<evidence type="ECO:0000313" key="7">
    <source>
        <dbReference type="EMBL" id="MBB6063064.1"/>
    </source>
</evidence>
<keyword evidence="4" id="KW-0067">ATP-binding</keyword>
<dbReference type="PROSITE" id="PS51192">
    <property type="entry name" value="HELICASE_ATP_BIND_1"/>
    <property type="match status" value="1"/>
</dbReference>
<comment type="caution">
    <text evidence="7">The sequence shown here is derived from an EMBL/GenBank/DDBJ whole genome shotgun (WGS) entry which is preliminary data.</text>
</comment>
<name>A0A841GPD2_9BACT</name>
<keyword evidence="2" id="KW-0378">Hydrolase</keyword>
<dbReference type="GO" id="GO:0005524">
    <property type="term" value="F:ATP binding"/>
    <property type="evidence" value="ECO:0007669"/>
    <property type="project" value="UniProtKB-KW"/>
</dbReference>
<dbReference type="EMBL" id="JACHEX010000004">
    <property type="protein sequence ID" value="MBB6063064.1"/>
    <property type="molecule type" value="Genomic_DNA"/>
</dbReference>
<evidence type="ECO:0000256" key="4">
    <source>
        <dbReference type="ARBA" id="ARBA00022840"/>
    </source>
</evidence>
<dbReference type="SMART" id="SM00490">
    <property type="entry name" value="HELICc"/>
    <property type="match status" value="1"/>
</dbReference>
<evidence type="ECO:0000259" key="6">
    <source>
        <dbReference type="PROSITE" id="PS51194"/>
    </source>
</evidence>
<organism evidence="7 8">
    <name type="scientific">Thermosipho japonicus</name>
    <dbReference type="NCBI Taxonomy" id="90323"/>
    <lineage>
        <taxon>Bacteria</taxon>
        <taxon>Thermotogati</taxon>
        <taxon>Thermotogota</taxon>
        <taxon>Thermotogae</taxon>
        <taxon>Thermotogales</taxon>
        <taxon>Fervidobacteriaceae</taxon>
        <taxon>Thermosipho</taxon>
    </lineage>
</organism>
<dbReference type="GO" id="GO:0016787">
    <property type="term" value="F:hydrolase activity"/>
    <property type="evidence" value="ECO:0007669"/>
    <property type="project" value="UniProtKB-KW"/>
</dbReference>
<dbReference type="AlphaFoldDB" id="A0A841GPD2"/>
<dbReference type="RefSeq" id="WP_184619665.1">
    <property type="nucleotide sequence ID" value="NZ_JACHEX010000004.1"/>
</dbReference>
<dbReference type="Proteomes" id="UP000555828">
    <property type="component" value="Unassembled WGS sequence"/>
</dbReference>
<dbReference type="InterPro" id="IPR027417">
    <property type="entry name" value="P-loop_NTPase"/>
</dbReference>
<dbReference type="SMART" id="SM00487">
    <property type="entry name" value="DEXDc"/>
    <property type="match status" value="1"/>
</dbReference>
<sequence>MSFKKLILKRTYSSEIDDILNDFYIPVLKESISYFRISGFFTSESLAIAAGGILGLIKNEGKMKLIVSPRLTFEDIETIKEANQEPSKYIDSILEKNIEFLENEFVRDHLFALGWMIANNRLDIKIALLSNQEGIIMLSDKIIDSGLFHQKIGIFTDKEGNMISFSGSINETLLGWQRNVEEFKVFRSWIDVENEYVKEDLKKFEKYWSNNATNLKVIEIPEAIKQKLVKIVPKDFDINSLEKWYKKDSDNKVKKITLFEHQNEAINNWESNNFRGIISMATGTGKTYTAIGAIDRILKNNQKHFVVISVPYSHLIEQWNNSIKKFGLNVNFIVKCFSENRKWHSDLKRYVRKLLLGQIKNLLIISTHDTLVSDKMKDILLNIKTDIETILVADEVHSIGSLKRRENLSNIFRYRLGLSATPKRMYDDFGNSFLKEYFGEIVYEFSLCDAIYKVNPLTYNTFLTPYYYYPYLCTLTDSETKKYNYLTLKILNLVKNSSNNIFDEIDSDEKLKMFLIKRSKIIKAARNKIKVLENIISDIEKNHGEISHTIIFTDDKLINETIDLLKSKNIYAVKFTQELSNKQRIDVLENFGKGIIQVLIAMKILDEGVDVPESKIAIIMSSSTNPREFIQRIGRILRISENKKYSYIYDIFTKPKYIEDTALNLEDSLFKAEKERVKIIAKCALNYKEVMDKVNEI</sequence>
<dbReference type="Pfam" id="PF00271">
    <property type="entry name" value="Helicase_C"/>
    <property type="match status" value="1"/>
</dbReference>
<evidence type="ECO:0000259" key="5">
    <source>
        <dbReference type="PROSITE" id="PS51192"/>
    </source>
</evidence>
<dbReference type="CDD" id="cd09179">
    <property type="entry name" value="PLDc_N_DEXD_a"/>
    <property type="match status" value="1"/>
</dbReference>